<dbReference type="Pfam" id="PF10536">
    <property type="entry name" value="PMD"/>
    <property type="match status" value="1"/>
</dbReference>
<keyword evidence="3" id="KW-1185">Reference proteome</keyword>
<dbReference type="Proteomes" id="UP000289738">
    <property type="component" value="Chromosome A02"/>
</dbReference>
<evidence type="ECO:0000313" key="3">
    <source>
        <dbReference type="Proteomes" id="UP000289738"/>
    </source>
</evidence>
<gene>
    <name evidence="2" type="ORF">Ahy_A02g009484</name>
</gene>
<evidence type="ECO:0000313" key="2">
    <source>
        <dbReference type="EMBL" id="RYR74763.1"/>
    </source>
</evidence>
<evidence type="ECO:0000259" key="1">
    <source>
        <dbReference type="Pfam" id="PF10536"/>
    </source>
</evidence>
<sequence>MLLIWLEASTKSDKNENQVHLRWLLFMARLDELGKYSWGSIALAWLYICMCWMANRNIINLATPLQLLQY</sequence>
<comment type="caution">
    <text evidence="2">The sequence shown here is derived from an EMBL/GenBank/DDBJ whole genome shotgun (WGS) entry which is preliminary data.</text>
</comment>
<proteinExistence type="predicted"/>
<dbReference type="EMBL" id="SDMP01000002">
    <property type="protein sequence ID" value="RYR74763.1"/>
    <property type="molecule type" value="Genomic_DNA"/>
</dbReference>
<dbReference type="InterPro" id="IPR019557">
    <property type="entry name" value="AminoTfrase-like_pln_mobile"/>
</dbReference>
<feature type="domain" description="Aminotransferase-like plant mobile" evidence="1">
    <location>
        <begin position="2"/>
        <end position="69"/>
    </location>
</feature>
<accession>A0A445EH74</accession>
<organism evidence="2 3">
    <name type="scientific">Arachis hypogaea</name>
    <name type="common">Peanut</name>
    <dbReference type="NCBI Taxonomy" id="3818"/>
    <lineage>
        <taxon>Eukaryota</taxon>
        <taxon>Viridiplantae</taxon>
        <taxon>Streptophyta</taxon>
        <taxon>Embryophyta</taxon>
        <taxon>Tracheophyta</taxon>
        <taxon>Spermatophyta</taxon>
        <taxon>Magnoliopsida</taxon>
        <taxon>eudicotyledons</taxon>
        <taxon>Gunneridae</taxon>
        <taxon>Pentapetalae</taxon>
        <taxon>rosids</taxon>
        <taxon>fabids</taxon>
        <taxon>Fabales</taxon>
        <taxon>Fabaceae</taxon>
        <taxon>Papilionoideae</taxon>
        <taxon>50 kb inversion clade</taxon>
        <taxon>dalbergioids sensu lato</taxon>
        <taxon>Dalbergieae</taxon>
        <taxon>Pterocarpus clade</taxon>
        <taxon>Arachis</taxon>
    </lineage>
</organism>
<name>A0A445EH74_ARAHY</name>
<dbReference type="AlphaFoldDB" id="A0A445EH74"/>
<reference evidence="2 3" key="1">
    <citation type="submission" date="2019-01" db="EMBL/GenBank/DDBJ databases">
        <title>Sequencing of cultivated peanut Arachis hypogaea provides insights into genome evolution and oil improvement.</title>
        <authorList>
            <person name="Chen X."/>
        </authorList>
    </citation>
    <scope>NUCLEOTIDE SEQUENCE [LARGE SCALE GENOMIC DNA]</scope>
    <source>
        <strain evidence="3">cv. Fuhuasheng</strain>
        <tissue evidence="2">Leaves</tissue>
    </source>
</reference>
<protein>
    <recommendedName>
        <fullName evidence="1">Aminotransferase-like plant mobile domain-containing protein</fullName>
    </recommendedName>
</protein>